<comment type="caution">
    <text evidence="1">The sequence shown here is derived from an EMBL/GenBank/DDBJ whole genome shotgun (WGS) entry which is preliminary data.</text>
</comment>
<evidence type="ECO:0000313" key="2">
    <source>
        <dbReference type="Proteomes" id="UP000037020"/>
    </source>
</evidence>
<evidence type="ECO:0000313" key="1">
    <source>
        <dbReference type="EMBL" id="KOG90089.1"/>
    </source>
</evidence>
<accession>A0ABR5J9J3</accession>
<reference evidence="1 2" key="1">
    <citation type="submission" date="2015-07" db="EMBL/GenBank/DDBJ databases">
        <authorList>
            <person name="Ju K.-S."/>
            <person name="Doroghazi J.R."/>
            <person name="Metcalf W.W."/>
        </authorList>
    </citation>
    <scope>NUCLEOTIDE SEQUENCE [LARGE SCALE GENOMIC DNA]</scope>
    <source>
        <strain evidence="1 2">NRRL B-3589</strain>
    </source>
</reference>
<dbReference type="Proteomes" id="UP000037020">
    <property type="component" value="Unassembled WGS sequence"/>
</dbReference>
<gene>
    <name evidence="1" type="ORF">ADK38_10640</name>
</gene>
<feature type="non-terminal residue" evidence="1">
    <location>
        <position position="66"/>
    </location>
</feature>
<organism evidence="1 2">
    <name type="scientific">Streptomyces varsoviensis</name>
    <dbReference type="NCBI Taxonomy" id="67373"/>
    <lineage>
        <taxon>Bacteria</taxon>
        <taxon>Bacillati</taxon>
        <taxon>Actinomycetota</taxon>
        <taxon>Actinomycetes</taxon>
        <taxon>Kitasatosporales</taxon>
        <taxon>Streptomycetaceae</taxon>
        <taxon>Streptomyces</taxon>
    </lineage>
</organism>
<sequence>MVRQLPQEEALWHAVKEELKRLHHEHLDPPAVEDLRDLLADRPFGFKNADSRELGMHVALGMVQDG</sequence>
<name>A0ABR5J9J3_9ACTN</name>
<proteinExistence type="predicted"/>
<protein>
    <submittedName>
        <fullName evidence="1">Uncharacterized protein</fullName>
    </submittedName>
</protein>
<keyword evidence="2" id="KW-1185">Reference proteome</keyword>
<dbReference type="EMBL" id="LGUT01000895">
    <property type="protein sequence ID" value="KOG90089.1"/>
    <property type="molecule type" value="Genomic_DNA"/>
</dbReference>